<gene>
    <name evidence="1" type="ORF">GWI33_009885</name>
</gene>
<organism evidence="1 2">
    <name type="scientific">Rhynchophorus ferrugineus</name>
    <name type="common">Red palm weevil</name>
    <name type="synonym">Curculio ferrugineus</name>
    <dbReference type="NCBI Taxonomy" id="354439"/>
    <lineage>
        <taxon>Eukaryota</taxon>
        <taxon>Metazoa</taxon>
        <taxon>Ecdysozoa</taxon>
        <taxon>Arthropoda</taxon>
        <taxon>Hexapoda</taxon>
        <taxon>Insecta</taxon>
        <taxon>Pterygota</taxon>
        <taxon>Neoptera</taxon>
        <taxon>Endopterygota</taxon>
        <taxon>Coleoptera</taxon>
        <taxon>Polyphaga</taxon>
        <taxon>Cucujiformia</taxon>
        <taxon>Curculionidae</taxon>
        <taxon>Dryophthorinae</taxon>
        <taxon>Rhynchophorus</taxon>
    </lineage>
</organism>
<dbReference type="EMBL" id="JAACXV010005792">
    <property type="protein sequence ID" value="KAF7276724.1"/>
    <property type="molecule type" value="Genomic_DNA"/>
</dbReference>
<sequence>FDTPFRFGPHDGRYYIKSSCVPFNGEAYGRSDSSFFVAAMEIKAMGETAELPPQPIYHRDATRSWYGRQMEKTEQNDGDDSVPHSIEINYLRQKPVMPPHDKTILIGTLL</sequence>
<reference evidence="1" key="1">
    <citation type="submission" date="2020-08" db="EMBL/GenBank/DDBJ databases">
        <title>Genome sequencing and assembly of the red palm weevil Rhynchophorus ferrugineus.</title>
        <authorList>
            <person name="Dias G.B."/>
            <person name="Bergman C.M."/>
            <person name="Manee M."/>
        </authorList>
    </citation>
    <scope>NUCLEOTIDE SEQUENCE</scope>
    <source>
        <strain evidence="1">AA-2017</strain>
        <tissue evidence="1">Whole larva</tissue>
    </source>
</reference>
<feature type="non-terminal residue" evidence="1">
    <location>
        <position position="1"/>
    </location>
</feature>
<comment type="caution">
    <text evidence="1">The sequence shown here is derived from an EMBL/GenBank/DDBJ whole genome shotgun (WGS) entry which is preliminary data.</text>
</comment>
<name>A0A834IBJ8_RHYFE</name>
<dbReference type="Proteomes" id="UP000625711">
    <property type="component" value="Unassembled WGS sequence"/>
</dbReference>
<evidence type="ECO:0000313" key="1">
    <source>
        <dbReference type="EMBL" id="KAF7276724.1"/>
    </source>
</evidence>
<proteinExistence type="predicted"/>
<dbReference type="AlphaFoldDB" id="A0A834IBJ8"/>
<evidence type="ECO:0000313" key="2">
    <source>
        <dbReference type="Proteomes" id="UP000625711"/>
    </source>
</evidence>
<protein>
    <submittedName>
        <fullName evidence="1">Uncharacterized protein</fullName>
    </submittedName>
</protein>
<keyword evidence="2" id="KW-1185">Reference proteome</keyword>
<accession>A0A834IBJ8</accession>